<reference evidence="2" key="1">
    <citation type="journal article" date="2023" name="Mol. Phylogenet. Evol.">
        <title>Genome-scale phylogeny and comparative genomics of the fungal order Sordariales.</title>
        <authorList>
            <person name="Hensen N."/>
            <person name="Bonometti L."/>
            <person name="Westerberg I."/>
            <person name="Brannstrom I.O."/>
            <person name="Guillou S."/>
            <person name="Cros-Aarteil S."/>
            <person name="Calhoun S."/>
            <person name="Haridas S."/>
            <person name="Kuo A."/>
            <person name="Mondo S."/>
            <person name="Pangilinan J."/>
            <person name="Riley R."/>
            <person name="LaButti K."/>
            <person name="Andreopoulos B."/>
            <person name="Lipzen A."/>
            <person name="Chen C."/>
            <person name="Yan M."/>
            <person name="Daum C."/>
            <person name="Ng V."/>
            <person name="Clum A."/>
            <person name="Steindorff A."/>
            <person name="Ohm R.A."/>
            <person name="Martin F."/>
            <person name="Silar P."/>
            <person name="Natvig D.O."/>
            <person name="Lalanne C."/>
            <person name="Gautier V."/>
            <person name="Ament-Velasquez S.L."/>
            <person name="Kruys A."/>
            <person name="Hutchinson M.I."/>
            <person name="Powell A.J."/>
            <person name="Barry K."/>
            <person name="Miller A.N."/>
            <person name="Grigoriev I.V."/>
            <person name="Debuchy R."/>
            <person name="Gladieux P."/>
            <person name="Hiltunen Thoren M."/>
            <person name="Johannesson H."/>
        </authorList>
    </citation>
    <scope>NUCLEOTIDE SEQUENCE</scope>
    <source>
        <strain evidence="2">SMH4131-1</strain>
    </source>
</reference>
<dbReference type="AlphaFoldDB" id="A0AAE0IZL7"/>
<sequence length="159" mass="17069">MASRQLVFLRCPRSSQLPKSLPLSLRNSNTTTSSPRHYHATPLTLLPYKDDQDRTSLKPRPSEGTKSGSDSDVANFKDAFNPKMTNPEEQMASSAREPGGGFLDASGGNQIFSKPFGDKPGGLKPDREKETSDKKRRTGGSSGGKVGASGPKKHGKVNP</sequence>
<feature type="compositionally biased region" description="Polar residues" evidence="1">
    <location>
        <begin position="83"/>
        <end position="93"/>
    </location>
</feature>
<evidence type="ECO:0000256" key="1">
    <source>
        <dbReference type="SAM" id="MobiDB-lite"/>
    </source>
</evidence>
<feature type="compositionally biased region" description="Basic and acidic residues" evidence="1">
    <location>
        <begin position="124"/>
        <end position="133"/>
    </location>
</feature>
<comment type="caution">
    <text evidence="2">The sequence shown here is derived from an EMBL/GenBank/DDBJ whole genome shotgun (WGS) entry which is preliminary data.</text>
</comment>
<dbReference type="EMBL" id="JAUEPO010000002">
    <property type="protein sequence ID" value="KAK3333456.1"/>
    <property type="molecule type" value="Genomic_DNA"/>
</dbReference>
<gene>
    <name evidence="2" type="ORF">B0T19DRAFT_126534</name>
</gene>
<organism evidence="2 3">
    <name type="scientific">Cercophora scortea</name>
    <dbReference type="NCBI Taxonomy" id="314031"/>
    <lineage>
        <taxon>Eukaryota</taxon>
        <taxon>Fungi</taxon>
        <taxon>Dikarya</taxon>
        <taxon>Ascomycota</taxon>
        <taxon>Pezizomycotina</taxon>
        <taxon>Sordariomycetes</taxon>
        <taxon>Sordariomycetidae</taxon>
        <taxon>Sordariales</taxon>
        <taxon>Lasiosphaeriaceae</taxon>
        <taxon>Cercophora</taxon>
    </lineage>
</organism>
<name>A0AAE0IZL7_9PEZI</name>
<evidence type="ECO:0000313" key="2">
    <source>
        <dbReference type="EMBL" id="KAK3333456.1"/>
    </source>
</evidence>
<proteinExistence type="predicted"/>
<dbReference type="PANTHER" id="PTHR42090">
    <property type="match status" value="1"/>
</dbReference>
<feature type="compositionally biased region" description="Low complexity" evidence="1">
    <location>
        <begin position="16"/>
        <end position="35"/>
    </location>
</feature>
<evidence type="ECO:0000313" key="3">
    <source>
        <dbReference type="Proteomes" id="UP001286456"/>
    </source>
</evidence>
<reference evidence="2" key="2">
    <citation type="submission" date="2023-06" db="EMBL/GenBank/DDBJ databases">
        <authorList>
            <consortium name="Lawrence Berkeley National Laboratory"/>
            <person name="Haridas S."/>
            <person name="Hensen N."/>
            <person name="Bonometti L."/>
            <person name="Westerberg I."/>
            <person name="Brannstrom I.O."/>
            <person name="Guillou S."/>
            <person name="Cros-Aarteil S."/>
            <person name="Calhoun S."/>
            <person name="Kuo A."/>
            <person name="Mondo S."/>
            <person name="Pangilinan J."/>
            <person name="Riley R."/>
            <person name="Labutti K."/>
            <person name="Andreopoulos B."/>
            <person name="Lipzen A."/>
            <person name="Chen C."/>
            <person name="Yanf M."/>
            <person name="Daum C."/>
            <person name="Ng V."/>
            <person name="Clum A."/>
            <person name="Steindorff A."/>
            <person name="Ohm R."/>
            <person name="Martin F."/>
            <person name="Silar P."/>
            <person name="Natvig D."/>
            <person name="Lalanne C."/>
            <person name="Gautier V."/>
            <person name="Ament-Velasquez S.L."/>
            <person name="Kruys A."/>
            <person name="Hutchinson M.I."/>
            <person name="Powell A.J."/>
            <person name="Barry K."/>
            <person name="Miller A.N."/>
            <person name="Grigoriev I.V."/>
            <person name="Debuchy R."/>
            <person name="Gladieux P."/>
            <person name="Thoren M.H."/>
            <person name="Johannesson H."/>
        </authorList>
    </citation>
    <scope>NUCLEOTIDE SEQUENCE</scope>
    <source>
        <strain evidence="2">SMH4131-1</strain>
    </source>
</reference>
<dbReference type="PANTHER" id="PTHR42090:SF1">
    <property type="match status" value="1"/>
</dbReference>
<dbReference type="Proteomes" id="UP001286456">
    <property type="component" value="Unassembled WGS sequence"/>
</dbReference>
<feature type="region of interest" description="Disordered" evidence="1">
    <location>
        <begin position="16"/>
        <end position="159"/>
    </location>
</feature>
<feature type="compositionally biased region" description="Basic and acidic residues" evidence="1">
    <location>
        <begin position="48"/>
        <end position="63"/>
    </location>
</feature>
<accession>A0AAE0IZL7</accession>
<keyword evidence="3" id="KW-1185">Reference proteome</keyword>
<protein>
    <submittedName>
        <fullName evidence="2">Uncharacterized protein</fullName>
    </submittedName>
</protein>